<dbReference type="PANTHER" id="PTHR12749">
    <property type="entry name" value="EXCISION REPAIR CROSS-COMPLEMENTING 1 ERCC1"/>
    <property type="match status" value="1"/>
</dbReference>
<dbReference type="VEuPathDB" id="MicrosporidiaDB:M153_9780003052"/>
<keyword evidence="8" id="KW-0255">Endonuclease</keyword>
<comment type="subcellular location">
    <subcellularLocation>
        <location evidence="1">Nucleus</location>
    </subcellularLocation>
</comment>
<dbReference type="InterPro" id="IPR011335">
    <property type="entry name" value="Restrct_endonuc-II-like"/>
</dbReference>
<keyword evidence="8" id="KW-0378">Hydrolase</keyword>
<dbReference type="GO" id="GO:0006312">
    <property type="term" value="P:mitotic recombination"/>
    <property type="evidence" value="ECO:0007669"/>
    <property type="project" value="TreeGrafter"/>
</dbReference>
<evidence type="ECO:0000256" key="1">
    <source>
        <dbReference type="ARBA" id="ARBA00004123"/>
    </source>
</evidence>
<dbReference type="InterPro" id="IPR047260">
    <property type="entry name" value="ERCC1-like_central_dom"/>
</dbReference>
<dbReference type="Proteomes" id="UP000051530">
    <property type="component" value="Unassembled WGS sequence"/>
</dbReference>
<evidence type="ECO:0000313" key="9">
    <source>
        <dbReference type="Proteomes" id="UP000051530"/>
    </source>
</evidence>
<evidence type="ECO:0000259" key="7">
    <source>
        <dbReference type="Pfam" id="PF03834"/>
    </source>
</evidence>
<dbReference type="InterPro" id="IPR004579">
    <property type="entry name" value="ERCC1/RAD10/SWI10"/>
</dbReference>
<dbReference type="Gene3D" id="3.40.50.10130">
    <property type="match status" value="1"/>
</dbReference>
<dbReference type="OrthoDB" id="10262814at2759"/>
<dbReference type="GO" id="GO:0003684">
    <property type="term" value="F:damaged DNA binding"/>
    <property type="evidence" value="ECO:0007669"/>
    <property type="project" value="InterPro"/>
</dbReference>
<dbReference type="AlphaFoldDB" id="A0A0R0M4P1"/>
<dbReference type="SUPFAM" id="SSF52980">
    <property type="entry name" value="Restriction endonuclease-like"/>
    <property type="match status" value="1"/>
</dbReference>
<gene>
    <name evidence="8" type="ORF">M153_9780003052</name>
</gene>
<dbReference type="EMBL" id="LGUB01000364">
    <property type="protein sequence ID" value="KRH93371.1"/>
    <property type="molecule type" value="Genomic_DNA"/>
</dbReference>
<evidence type="ECO:0000313" key="8">
    <source>
        <dbReference type="EMBL" id="KRH93371.1"/>
    </source>
</evidence>
<feature type="domain" description="ERCC1-like central" evidence="7">
    <location>
        <begin position="34"/>
        <end position="140"/>
    </location>
</feature>
<comment type="caution">
    <text evidence="8">The sequence shown here is derived from an EMBL/GenBank/DDBJ whole genome shotgun (WGS) entry which is preliminary data.</text>
</comment>
<keyword evidence="8" id="KW-0540">Nuclease</keyword>
<protein>
    <submittedName>
        <fullName evidence="8">Structure-specific endonuclease ERCC1-XPF, ERCC1 component</fullName>
    </submittedName>
</protein>
<keyword evidence="9" id="KW-1185">Reference proteome</keyword>
<keyword evidence="6" id="KW-0539">Nucleus</keyword>
<comment type="similarity">
    <text evidence="2">Belongs to the ERCC1/RAD10/SWI10 family.</text>
</comment>
<dbReference type="Pfam" id="PF03834">
    <property type="entry name" value="Rad10"/>
    <property type="match status" value="1"/>
</dbReference>
<keyword evidence="5" id="KW-0234">DNA repair</keyword>
<dbReference type="GO" id="GO:0004519">
    <property type="term" value="F:endonuclease activity"/>
    <property type="evidence" value="ECO:0007669"/>
    <property type="project" value="UniProtKB-KW"/>
</dbReference>
<feature type="non-terminal residue" evidence="8">
    <location>
        <position position="206"/>
    </location>
</feature>
<evidence type="ECO:0000256" key="4">
    <source>
        <dbReference type="ARBA" id="ARBA00023125"/>
    </source>
</evidence>
<evidence type="ECO:0000256" key="5">
    <source>
        <dbReference type="ARBA" id="ARBA00023204"/>
    </source>
</evidence>
<dbReference type="NCBIfam" id="TIGR00597">
    <property type="entry name" value="rad10"/>
    <property type="match status" value="1"/>
</dbReference>
<dbReference type="GO" id="GO:0006302">
    <property type="term" value="P:double-strand break repair"/>
    <property type="evidence" value="ECO:0007669"/>
    <property type="project" value="UniProtKB-ARBA"/>
</dbReference>
<dbReference type="GO" id="GO:0000110">
    <property type="term" value="C:nucleotide-excision repair factor 1 complex"/>
    <property type="evidence" value="ECO:0007669"/>
    <property type="project" value="TreeGrafter"/>
</dbReference>
<organism evidence="8 9">
    <name type="scientific">Pseudoloma neurophilia</name>
    <dbReference type="NCBI Taxonomy" id="146866"/>
    <lineage>
        <taxon>Eukaryota</taxon>
        <taxon>Fungi</taxon>
        <taxon>Fungi incertae sedis</taxon>
        <taxon>Microsporidia</taxon>
        <taxon>Pseudoloma</taxon>
    </lineage>
</organism>
<evidence type="ECO:0000256" key="6">
    <source>
        <dbReference type="ARBA" id="ARBA00023242"/>
    </source>
</evidence>
<dbReference type="GO" id="GO:0003697">
    <property type="term" value="F:single-stranded DNA binding"/>
    <property type="evidence" value="ECO:0007669"/>
    <property type="project" value="TreeGrafter"/>
</dbReference>
<keyword evidence="4" id="KW-0238">DNA-binding</keyword>
<reference evidence="8 9" key="1">
    <citation type="submission" date="2015-07" db="EMBL/GenBank/DDBJ databases">
        <title>The genome of Pseudoloma neurophilia, a relevant intracellular parasite of the zebrafish.</title>
        <authorList>
            <person name="Ndikumana S."/>
            <person name="Pelin A."/>
            <person name="Sanders J."/>
            <person name="Corradi N."/>
        </authorList>
    </citation>
    <scope>NUCLEOTIDE SEQUENCE [LARGE SCALE GENOMIC DNA]</scope>
    <source>
        <strain evidence="8 9">MK1</strain>
    </source>
</reference>
<accession>A0A0R0M4P1</accession>
<sequence>MLKKFNSCHHSQKKSTKMQIHICRTPSTRRKMVIKVNAHQEGNNVLDHLTQVRWTFHDDLTTDYEIEDFISVLFLSLKFHTFKPEYIISRINGLKKYKVQILLILIDQKNYEDYLEEFVLFDQQIFYCFSNNEAAKYLLALDSNARKPADLLKPKYSQLQSERKQEFLSEFPSLNKNDLKLVDSISLYDFFIDEKYNYKKQKITNL</sequence>
<evidence type="ECO:0000256" key="3">
    <source>
        <dbReference type="ARBA" id="ARBA00022763"/>
    </source>
</evidence>
<dbReference type="GO" id="GO:0070914">
    <property type="term" value="P:UV-damage excision repair"/>
    <property type="evidence" value="ECO:0007669"/>
    <property type="project" value="TreeGrafter"/>
</dbReference>
<evidence type="ECO:0000256" key="2">
    <source>
        <dbReference type="ARBA" id="ARBA00008283"/>
    </source>
</evidence>
<proteinExistence type="inferred from homology"/>
<name>A0A0R0M4P1_9MICR</name>
<dbReference type="PANTHER" id="PTHR12749:SF0">
    <property type="entry name" value="DNA EXCISION REPAIR PROTEIN ERCC-1"/>
    <property type="match status" value="1"/>
</dbReference>
<dbReference type="GO" id="GO:0070522">
    <property type="term" value="C:ERCC4-ERCC1 complex"/>
    <property type="evidence" value="ECO:0007669"/>
    <property type="project" value="TreeGrafter"/>
</dbReference>
<keyword evidence="3" id="KW-0227">DNA damage</keyword>